<gene>
    <name evidence="2" type="ORF">CO030_01555</name>
</gene>
<sequence length="73" mass="8154">MDLNLSSPPPGIDMNPNKNISPMTLLVFLVVLIAGVTYTLYPDYKIVSYLLFVLAGGAFWKMIHDGKPKEKKK</sequence>
<keyword evidence="1" id="KW-0812">Transmembrane</keyword>
<dbReference type="Proteomes" id="UP000231456">
    <property type="component" value="Unassembled WGS sequence"/>
</dbReference>
<dbReference type="AlphaFoldDB" id="A0A2M8FAJ3"/>
<evidence type="ECO:0000256" key="1">
    <source>
        <dbReference type="SAM" id="Phobius"/>
    </source>
</evidence>
<keyword evidence="1" id="KW-1133">Transmembrane helix</keyword>
<feature type="transmembrane region" description="Helical" evidence="1">
    <location>
        <begin position="20"/>
        <end position="40"/>
    </location>
</feature>
<feature type="transmembrane region" description="Helical" evidence="1">
    <location>
        <begin position="46"/>
        <end position="63"/>
    </location>
</feature>
<evidence type="ECO:0000313" key="3">
    <source>
        <dbReference type="Proteomes" id="UP000231456"/>
    </source>
</evidence>
<evidence type="ECO:0000313" key="2">
    <source>
        <dbReference type="EMBL" id="PJC52689.1"/>
    </source>
</evidence>
<reference evidence="3" key="1">
    <citation type="submission" date="2017-09" db="EMBL/GenBank/DDBJ databases">
        <title>Depth-based differentiation of microbial function through sediment-hosted aquifers and enrichment of novel symbionts in the deep terrestrial subsurface.</title>
        <authorList>
            <person name="Probst A.J."/>
            <person name="Ladd B."/>
            <person name="Jarett J.K."/>
            <person name="Geller-Mcgrath D.E."/>
            <person name="Sieber C.M.K."/>
            <person name="Emerson J.B."/>
            <person name="Anantharaman K."/>
            <person name="Thomas B.C."/>
            <person name="Malmstrom R."/>
            <person name="Stieglmeier M."/>
            <person name="Klingl A."/>
            <person name="Woyke T."/>
            <person name="Ryan C.M."/>
            <person name="Banfield J.F."/>
        </authorList>
    </citation>
    <scope>NUCLEOTIDE SEQUENCE [LARGE SCALE GENOMIC DNA]</scope>
</reference>
<comment type="caution">
    <text evidence="2">The sequence shown here is derived from an EMBL/GenBank/DDBJ whole genome shotgun (WGS) entry which is preliminary data.</text>
</comment>
<proteinExistence type="predicted"/>
<dbReference type="EMBL" id="PFRH01000055">
    <property type="protein sequence ID" value="PJC52689.1"/>
    <property type="molecule type" value="Genomic_DNA"/>
</dbReference>
<organism evidence="2 3">
    <name type="scientific">Candidatus Magasanikbacteria bacterium CG_4_9_14_0_2_um_filter_42_11</name>
    <dbReference type="NCBI Taxonomy" id="1974643"/>
    <lineage>
        <taxon>Bacteria</taxon>
        <taxon>Candidatus Magasanikiibacteriota</taxon>
    </lineage>
</organism>
<protein>
    <submittedName>
        <fullName evidence="2">Uncharacterized protein</fullName>
    </submittedName>
</protein>
<keyword evidence="1" id="KW-0472">Membrane</keyword>
<accession>A0A2M8FAJ3</accession>
<name>A0A2M8FAJ3_9BACT</name>